<dbReference type="InterPro" id="IPR011701">
    <property type="entry name" value="MFS"/>
</dbReference>
<dbReference type="GO" id="GO:0005886">
    <property type="term" value="C:plasma membrane"/>
    <property type="evidence" value="ECO:0007669"/>
    <property type="project" value="UniProtKB-SubCell"/>
</dbReference>
<dbReference type="InterPro" id="IPR036259">
    <property type="entry name" value="MFS_trans_sf"/>
</dbReference>
<keyword evidence="3 6" id="KW-1133">Transmembrane helix</keyword>
<dbReference type="PROSITE" id="PS50850">
    <property type="entry name" value="MFS"/>
    <property type="match status" value="1"/>
</dbReference>
<evidence type="ECO:0000259" key="7">
    <source>
        <dbReference type="PROSITE" id="PS50850"/>
    </source>
</evidence>
<dbReference type="Proteomes" id="UP000664398">
    <property type="component" value="Unassembled WGS sequence"/>
</dbReference>
<feature type="transmembrane region" description="Helical" evidence="6">
    <location>
        <begin position="100"/>
        <end position="117"/>
    </location>
</feature>
<evidence type="ECO:0000256" key="6">
    <source>
        <dbReference type="SAM" id="Phobius"/>
    </source>
</evidence>
<feature type="transmembrane region" description="Helical" evidence="6">
    <location>
        <begin position="450"/>
        <end position="471"/>
    </location>
</feature>
<accession>A0A939S002</accession>
<proteinExistence type="predicted"/>
<feature type="transmembrane region" description="Helical" evidence="6">
    <location>
        <begin position="186"/>
        <end position="209"/>
    </location>
</feature>
<dbReference type="PRINTS" id="PR01036">
    <property type="entry name" value="TCRTETB"/>
</dbReference>
<keyword evidence="2 6" id="KW-0812">Transmembrane</keyword>
<organism evidence="8 9">
    <name type="scientific">Leucobacter ruminantium</name>
    <dbReference type="NCBI Taxonomy" id="1289170"/>
    <lineage>
        <taxon>Bacteria</taxon>
        <taxon>Bacillati</taxon>
        <taxon>Actinomycetota</taxon>
        <taxon>Actinomycetes</taxon>
        <taxon>Micrococcales</taxon>
        <taxon>Microbacteriaceae</taxon>
        <taxon>Leucobacter</taxon>
    </lineage>
</organism>
<gene>
    <name evidence="8" type="ORF">J4H91_13800</name>
</gene>
<name>A0A939S002_9MICO</name>
<feature type="domain" description="Major facilitator superfamily (MFS) profile" evidence="7">
    <location>
        <begin position="35"/>
        <end position="474"/>
    </location>
</feature>
<feature type="transmembrane region" description="Helical" evidence="6">
    <location>
        <begin position="69"/>
        <end position="88"/>
    </location>
</feature>
<dbReference type="AlphaFoldDB" id="A0A939S002"/>
<feature type="transmembrane region" description="Helical" evidence="6">
    <location>
        <begin position="415"/>
        <end position="438"/>
    </location>
</feature>
<feature type="transmembrane region" description="Helical" evidence="6">
    <location>
        <begin position="221"/>
        <end position="239"/>
    </location>
</feature>
<feature type="transmembrane region" description="Helical" evidence="6">
    <location>
        <begin position="245"/>
        <end position="265"/>
    </location>
</feature>
<evidence type="ECO:0000313" key="9">
    <source>
        <dbReference type="Proteomes" id="UP000664398"/>
    </source>
</evidence>
<keyword evidence="4 6" id="KW-0472">Membrane</keyword>
<keyword evidence="9" id="KW-1185">Reference proteome</keyword>
<dbReference type="EMBL" id="JAGDYL010000030">
    <property type="protein sequence ID" value="MBO1806376.1"/>
    <property type="molecule type" value="Genomic_DNA"/>
</dbReference>
<dbReference type="Gene3D" id="1.20.1250.20">
    <property type="entry name" value="MFS general substrate transporter like domains"/>
    <property type="match status" value="1"/>
</dbReference>
<dbReference type="PANTHER" id="PTHR23501:SF154">
    <property type="entry name" value="MULTIDRUG-EFFLUX TRANSPORTER RV1634-RELATED"/>
    <property type="match status" value="1"/>
</dbReference>
<feature type="region of interest" description="Disordered" evidence="5">
    <location>
        <begin position="1"/>
        <end position="22"/>
    </location>
</feature>
<feature type="transmembrane region" description="Helical" evidence="6">
    <location>
        <begin position="158"/>
        <end position="180"/>
    </location>
</feature>
<dbReference type="Gene3D" id="1.20.1720.10">
    <property type="entry name" value="Multidrug resistance protein D"/>
    <property type="match status" value="1"/>
</dbReference>
<feature type="transmembrane region" description="Helical" evidence="6">
    <location>
        <begin position="372"/>
        <end position="394"/>
    </location>
</feature>
<protein>
    <submittedName>
        <fullName evidence="8">MFS transporter</fullName>
    </submittedName>
</protein>
<feature type="transmembrane region" description="Helical" evidence="6">
    <location>
        <begin position="286"/>
        <end position="308"/>
    </location>
</feature>
<feature type="transmembrane region" description="Helical" evidence="6">
    <location>
        <begin position="314"/>
        <end position="336"/>
    </location>
</feature>
<evidence type="ECO:0000256" key="2">
    <source>
        <dbReference type="ARBA" id="ARBA00022692"/>
    </source>
</evidence>
<feature type="transmembrane region" description="Helical" evidence="6">
    <location>
        <begin position="33"/>
        <end position="57"/>
    </location>
</feature>
<dbReference type="GO" id="GO:0022857">
    <property type="term" value="F:transmembrane transporter activity"/>
    <property type="evidence" value="ECO:0007669"/>
    <property type="project" value="InterPro"/>
</dbReference>
<reference evidence="8" key="1">
    <citation type="submission" date="2021-03" db="EMBL/GenBank/DDBJ databases">
        <title>Leucobacter chromiisoli sp. nov., isolated from chromium-containing soil of chemical plant.</title>
        <authorList>
            <person name="Xu Z."/>
        </authorList>
    </citation>
    <scope>NUCLEOTIDE SEQUENCE</scope>
    <source>
        <strain evidence="8">A2</strain>
    </source>
</reference>
<evidence type="ECO:0000256" key="3">
    <source>
        <dbReference type="ARBA" id="ARBA00022989"/>
    </source>
</evidence>
<dbReference type="RefSeq" id="WP_208046831.1">
    <property type="nucleotide sequence ID" value="NZ_JAGDYL010000030.1"/>
</dbReference>
<feature type="transmembrane region" description="Helical" evidence="6">
    <location>
        <begin position="129"/>
        <end position="146"/>
    </location>
</feature>
<evidence type="ECO:0000256" key="1">
    <source>
        <dbReference type="ARBA" id="ARBA00004651"/>
    </source>
</evidence>
<dbReference type="SUPFAM" id="SSF103473">
    <property type="entry name" value="MFS general substrate transporter"/>
    <property type="match status" value="1"/>
</dbReference>
<dbReference type="PANTHER" id="PTHR23501">
    <property type="entry name" value="MAJOR FACILITATOR SUPERFAMILY"/>
    <property type="match status" value="1"/>
</dbReference>
<sequence>MTSSTPEHQQQSASSSPPTPESGWGALFSKPHLSAVIIMASGVGLYAMNLYFTAALMPTVVAEIGGEQYYAWASTGYLITAVIATMFVSRMLTTQGAARAYVTAYLLFAAGTLISAASPTMELFVTGRAVQGFGAGLLTGLGYAVIRSVLPQALWTRGTGVVSAMFGVGTLVGPALGGVFAEVGAWRAAFGVLAALAVVLSLVTLRALPRQKPAKSPRSRVPIPSIIALALTSATLSLSSTLSTFWVPVMIGAGLLLLIVFLAVDARDANGVLPRLTYVRGNRVKWVYLTVAALCAGVMTENFIPLFGQQLANLSPLLAGLLGAVLSLGWVVAQLFSANATGKVARRLTRTGPVLLTLGLATYGALQATHASAFTVVLWVVMLLIAGIGIGLAFPHLSVAAMSSSDDETEGAKAAAAVSTTQLIAFTLTSAIAGNLLALGSASELAAARWLILGIAALTVIGIVTALLVTATPRKSSN</sequence>
<dbReference type="InterPro" id="IPR020846">
    <property type="entry name" value="MFS_dom"/>
</dbReference>
<comment type="subcellular location">
    <subcellularLocation>
        <location evidence="1">Cell membrane</location>
        <topology evidence="1">Multi-pass membrane protein</topology>
    </subcellularLocation>
</comment>
<evidence type="ECO:0000256" key="5">
    <source>
        <dbReference type="SAM" id="MobiDB-lite"/>
    </source>
</evidence>
<comment type="caution">
    <text evidence="8">The sequence shown here is derived from an EMBL/GenBank/DDBJ whole genome shotgun (WGS) entry which is preliminary data.</text>
</comment>
<evidence type="ECO:0000313" key="8">
    <source>
        <dbReference type="EMBL" id="MBO1806376.1"/>
    </source>
</evidence>
<evidence type="ECO:0000256" key="4">
    <source>
        <dbReference type="ARBA" id="ARBA00023136"/>
    </source>
</evidence>
<dbReference type="Pfam" id="PF07690">
    <property type="entry name" value="MFS_1"/>
    <property type="match status" value="1"/>
</dbReference>